<evidence type="ECO:0000313" key="1">
    <source>
        <dbReference type="EMBL" id="CAE0438428.1"/>
    </source>
</evidence>
<dbReference type="InterPro" id="IPR005301">
    <property type="entry name" value="MOB_kinase_act_fam"/>
</dbReference>
<dbReference type="SMART" id="SM01388">
    <property type="entry name" value="Mob1_phocein"/>
    <property type="match status" value="1"/>
</dbReference>
<name>A0A7S3PHH8_9STRA</name>
<dbReference type="Pfam" id="PF03637">
    <property type="entry name" value="Mob1_phocein"/>
    <property type="match status" value="1"/>
</dbReference>
<dbReference type="AlphaFoldDB" id="A0A7S3PHH8"/>
<sequence length="223" mass="25940">MINISLFRKENKSTLLPVKHRTRKGQTLSSYTKRTLGSGNLRAAVIKPENEDLFEWLAANTVDFFNEITLLYGLVSEDAPLIYNQLGKGFPPGYEYRWADGQKGIKTPKRCTSPEYVEYVITWVEDQINNEDIFPIDEAQPFPDDFLVYVKDIFKRLFRVFAIIYHAHFKTIEKLDAAAHLNTCFKHFMFFVFEFNLVNDTDLKALKGPTEHLHKVFTNNSME</sequence>
<proteinExistence type="predicted"/>
<accession>A0A7S3PHH8</accession>
<gene>
    <name evidence="1" type="ORF">ASTO00021_LOCUS8667</name>
</gene>
<dbReference type="PANTHER" id="PTHR22599">
    <property type="entry name" value="MPS ONE BINDER KINASE ACTIVATOR-LIKE MOB"/>
    <property type="match status" value="1"/>
</dbReference>
<dbReference type="SUPFAM" id="SSF101152">
    <property type="entry name" value="Mob1/phocein"/>
    <property type="match status" value="1"/>
</dbReference>
<protein>
    <submittedName>
        <fullName evidence="1">Uncharacterized protein</fullName>
    </submittedName>
</protein>
<reference evidence="1" key="1">
    <citation type="submission" date="2021-01" db="EMBL/GenBank/DDBJ databases">
        <authorList>
            <person name="Corre E."/>
            <person name="Pelletier E."/>
            <person name="Niang G."/>
            <person name="Scheremetjew M."/>
            <person name="Finn R."/>
            <person name="Kale V."/>
            <person name="Holt S."/>
            <person name="Cochrane G."/>
            <person name="Meng A."/>
            <person name="Brown T."/>
            <person name="Cohen L."/>
        </authorList>
    </citation>
    <scope>NUCLEOTIDE SEQUENCE</scope>
    <source>
        <strain evidence="1">GSBS06</strain>
    </source>
</reference>
<organism evidence="1">
    <name type="scientific">Aplanochytrium stocchinoi</name>
    <dbReference type="NCBI Taxonomy" id="215587"/>
    <lineage>
        <taxon>Eukaryota</taxon>
        <taxon>Sar</taxon>
        <taxon>Stramenopiles</taxon>
        <taxon>Bigyra</taxon>
        <taxon>Labyrinthulomycetes</taxon>
        <taxon>Thraustochytrida</taxon>
        <taxon>Thraustochytriidae</taxon>
        <taxon>Aplanochytrium</taxon>
    </lineage>
</organism>
<dbReference type="InterPro" id="IPR036703">
    <property type="entry name" value="MOB_kinase_act_sf"/>
</dbReference>
<dbReference type="EMBL" id="HBIN01011552">
    <property type="protein sequence ID" value="CAE0438428.1"/>
    <property type="molecule type" value="Transcribed_RNA"/>
</dbReference>
<dbReference type="Gene3D" id="1.20.140.30">
    <property type="entry name" value="MOB kinase activator"/>
    <property type="match status" value="1"/>
</dbReference>